<comment type="similarity">
    <text evidence="1 2">Belongs to the universal ribosomal protein uS2 family.</text>
</comment>
<dbReference type="GO" id="GO:0003735">
    <property type="term" value="F:structural constituent of ribosome"/>
    <property type="evidence" value="ECO:0007669"/>
    <property type="project" value="InterPro"/>
</dbReference>
<name>A0A385UK09_9EUGL</name>
<dbReference type="AlphaFoldDB" id="A0A385UK09"/>
<dbReference type="Pfam" id="PF00318">
    <property type="entry name" value="Ribosomal_S2"/>
    <property type="match status" value="1"/>
</dbReference>
<evidence type="ECO:0000313" key="3">
    <source>
        <dbReference type="EMBL" id="AYB71451.1"/>
    </source>
</evidence>
<dbReference type="InterPro" id="IPR001865">
    <property type="entry name" value="Ribosomal_uS2"/>
</dbReference>
<gene>
    <name evidence="2 3" type="primary">rps2</name>
</gene>
<reference evidence="3" key="1">
    <citation type="journal article" date="2018" name="J. Eukaryot. Microbiol.">
        <title>Intrageneric Variability Between the Chloroplast Genomes of Trachelomonas grandis and Trachelomonas volvocina and Phylogenomic Analysis of Phototrophic Euglenoids.</title>
        <authorList>
            <person name="Dabbagh N."/>
            <person name="Preisfeld A."/>
        </authorList>
    </citation>
    <scope>NUCLEOTIDE SEQUENCE</scope>
</reference>
<organism evidence="3">
    <name type="scientific">Trachelomonas grandis</name>
    <dbReference type="NCBI Taxonomy" id="215769"/>
    <lineage>
        <taxon>Eukaryota</taxon>
        <taxon>Discoba</taxon>
        <taxon>Euglenozoa</taxon>
        <taxon>Euglenida</taxon>
        <taxon>Spirocuta</taxon>
        <taxon>Euglenophyceae</taxon>
        <taxon>Euglenales</taxon>
        <taxon>Euglenaceae</taxon>
        <taxon>Trachelomonas</taxon>
    </lineage>
</organism>
<evidence type="ECO:0000256" key="2">
    <source>
        <dbReference type="HAMAP-Rule" id="MF_00291"/>
    </source>
</evidence>
<dbReference type="EMBL" id="MH285877">
    <property type="protein sequence ID" value="AYB71451.1"/>
    <property type="molecule type" value="Genomic_DNA"/>
</dbReference>
<keyword evidence="2 3" id="KW-0689">Ribosomal protein</keyword>
<dbReference type="GO" id="GO:0006412">
    <property type="term" value="P:translation"/>
    <property type="evidence" value="ECO:0007669"/>
    <property type="project" value="UniProtKB-UniRule"/>
</dbReference>
<dbReference type="GO" id="GO:0009507">
    <property type="term" value="C:chloroplast"/>
    <property type="evidence" value="ECO:0007669"/>
    <property type="project" value="UniProtKB-SubCell"/>
</dbReference>
<evidence type="ECO:0000256" key="1">
    <source>
        <dbReference type="ARBA" id="ARBA00006242"/>
    </source>
</evidence>
<dbReference type="HAMAP" id="MF_00291_B">
    <property type="entry name" value="Ribosomal_uS2_B"/>
    <property type="match status" value="1"/>
</dbReference>
<accession>A0A385UK09</accession>
<dbReference type="CDD" id="cd01425">
    <property type="entry name" value="RPS2"/>
    <property type="match status" value="1"/>
</dbReference>
<keyword evidence="3" id="KW-0150">Chloroplast</keyword>
<keyword evidence="2" id="KW-0687">Ribonucleoprotein</keyword>
<dbReference type="Gene3D" id="3.40.50.10490">
    <property type="entry name" value="Glucose-6-phosphate isomerase like protein, domain 1"/>
    <property type="match status" value="1"/>
</dbReference>
<dbReference type="InterPro" id="IPR023591">
    <property type="entry name" value="Ribosomal_uS2_flav_dom_sf"/>
</dbReference>
<proteinExistence type="inferred from homology"/>
<dbReference type="PANTHER" id="PTHR12534">
    <property type="entry name" value="30S RIBOSOMAL PROTEIN S2 PROKARYOTIC AND ORGANELLAR"/>
    <property type="match status" value="1"/>
</dbReference>
<dbReference type="GO" id="GO:0005763">
    <property type="term" value="C:mitochondrial small ribosomal subunit"/>
    <property type="evidence" value="ECO:0007669"/>
    <property type="project" value="TreeGrafter"/>
</dbReference>
<protein>
    <recommendedName>
        <fullName evidence="2">Small ribosomal subunit protein uS2c</fullName>
    </recommendedName>
</protein>
<dbReference type="NCBIfam" id="TIGR01011">
    <property type="entry name" value="rpsB_bact"/>
    <property type="match status" value="1"/>
</dbReference>
<dbReference type="Gene3D" id="1.10.287.610">
    <property type="entry name" value="Helix hairpin bin"/>
    <property type="match status" value="1"/>
</dbReference>
<comment type="subcellular location">
    <subcellularLocation>
        <location evidence="2">Plastid</location>
        <location evidence="2">Chloroplast</location>
    </subcellularLocation>
</comment>
<sequence>MINLENFLLSGVHLGHSIKQWNPKMSKYIYCERNGIHIIDLLQTALCLKKVCLYLNRNNEKNYVILFVCTKKQFRTLIKNVAEKTNAKYVNYHWIGGFLTNWATVKTCIDKLKMLEKVSNEEMSSNISKKEFLSLKKKKTKLEKYLIGVKDMVTIPDIVIIIGQKKELIAIRECIKMRITLITIVDTNCDPFLTNYFIPANDDSISSISTILNEIAQAIIN</sequence>
<dbReference type="PRINTS" id="PR00395">
    <property type="entry name" value="RIBOSOMALS2"/>
</dbReference>
<dbReference type="SUPFAM" id="SSF52313">
    <property type="entry name" value="Ribosomal protein S2"/>
    <property type="match status" value="1"/>
</dbReference>
<keyword evidence="3" id="KW-0934">Plastid</keyword>
<dbReference type="InterPro" id="IPR005706">
    <property type="entry name" value="Ribosomal_uS2_bac/mit/plastid"/>
</dbReference>
<dbReference type="PANTHER" id="PTHR12534:SF1">
    <property type="entry name" value="SMALL RIBOSOMAL SUBUNIT PROTEIN US2M"/>
    <property type="match status" value="1"/>
</dbReference>
<geneLocation type="chloroplast" evidence="3"/>